<evidence type="ECO:0000256" key="3">
    <source>
        <dbReference type="ARBA" id="ARBA00016900"/>
    </source>
</evidence>
<sequence>MADGASQITMSQLKSYSAKDQLAHPAISSGSYKKLTKNRKVAVNHPAVFSDELDMKAPVTDQKGTGRCWIFAGLNMMRHNMVERYNNTKIELSASYVFFYDQLEKCNWFLESVLRTVDDEADSTLVRHMFREPLSDGGQWDMFAAVVEKYGVVPKEAYPETHHSEGTWELSGLLKKRMRENGMRLRKSHRAGASIEELRAQKQAMVEEAHRILAIMMGTPPDRVTWSFYDKDDKLHVYPDITPLEFYREHAGVNCSDIVSLVDDPRNKYYELLEVDYLGNVVDGPAVRYINVPVEDIKRYAIKVLKAGRPVWFGCDVEQSLLNSEGLMALDAYNLSAAFDIEATMTKRERLQYGESTITHAMVITGVHLEDGKSVRWRIENSWGSKAGDGGYYTMTDEWFSEFVYQISIEKRDIPDAVLRVLDQQPVTLPPWDPLGALLCGQK</sequence>
<keyword evidence="12" id="KW-1185">Reference proteome</keyword>
<dbReference type="PROSITE" id="PS00639">
    <property type="entry name" value="THIOL_PROTEASE_HIS"/>
    <property type="match status" value="1"/>
</dbReference>
<evidence type="ECO:0000313" key="12">
    <source>
        <dbReference type="Proteomes" id="UP001140217"/>
    </source>
</evidence>
<reference evidence="11" key="1">
    <citation type="submission" date="2022-07" db="EMBL/GenBank/DDBJ databases">
        <title>Phylogenomic reconstructions and comparative analyses of Kickxellomycotina fungi.</title>
        <authorList>
            <person name="Reynolds N.K."/>
            <person name="Stajich J.E."/>
            <person name="Barry K."/>
            <person name="Grigoriev I.V."/>
            <person name="Crous P."/>
            <person name="Smith M.E."/>
        </authorList>
    </citation>
    <scope>NUCLEOTIDE SEQUENCE</scope>
    <source>
        <strain evidence="11">NBRC 105414</strain>
    </source>
</reference>
<dbReference type="GO" id="GO:0006508">
    <property type="term" value="P:proteolysis"/>
    <property type="evidence" value="ECO:0007669"/>
    <property type="project" value="UniProtKB-KW"/>
</dbReference>
<dbReference type="GO" id="GO:0070005">
    <property type="term" value="F:cysteine-type aminopeptidase activity"/>
    <property type="evidence" value="ECO:0007669"/>
    <property type="project" value="InterPro"/>
</dbReference>
<comment type="similarity">
    <text evidence="9">Belongs to the peptidase C1 family.</text>
</comment>
<dbReference type="PIRSF" id="PIRSF005700">
    <property type="entry name" value="PepC"/>
    <property type="match status" value="1"/>
</dbReference>
<dbReference type="GO" id="GO:0009636">
    <property type="term" value="P:response to toxic substance"/>
    <property type="evidence" value="ECO:0007669"/>
    <property type="project" value="TreeGrafter"/>
</dbReference>
<keyword evidence="4 9" id="KW-0645">Protease</keyword>
<comment type="subunit">
    <text evidence="8">Homohexamer. Binds to nucleic acids. Binds single-stranded DNA and RNA with higher affinity than double-stranded DNA.</text>
</comment>
<keyword evidence="5 9" id="KW-0378">Hydrolase</keyword>
<organism evidence="11 12">
    <name type="scientific">Coemansia javaensis</name>
    <dbReference type="NCBI Taxonomy" id="2761396"/>
    <lineage>
        <taxon>Eukaryota</taxon>
        <taxon>Fungi</taxon>
        <taxon>Fungi incertae sedis</taxon>
        <taxon>Zoopagomycota</taxon>
        <taxon>Kickxellomycotina</taxon>
        <taxon>Kickxellomycetes</taxon>
        <taxon>Kickxellales</taxon>
        <taxon>Kickxellaceae</taxon>
        <taxon>Coemansia</taxon>
    </lineage>
</organism>
<dbReference type="PANTHER" id="PTHR10363">
    <property type="entry name" value="BLEOMYCIN HYDROLASE"/>
    <property type="match status" value="1"/>
</dbReference>
<evidence type="ECO:0000256" key="9">
    <source>
        <dbReference type="PIRNR" id="PIRNR005700"/>
    </source>
</evidence>
<dbReference type="PROSITE" id="PS00139">
    <property type="entry name" value="THIOL_PROTEASE_CYS"/>
    <property type="match status" value="1"/>
</dbReference>
<dbReference type="OrthoDB" id="2666448at2759"/>
<comment type="function">
    <text evidence="7">The normal physiological role of the enzyme is unknown, but it is not essential for the viability of yeast cells. Has aminopeptidase activity, shortening substrate peptides sequentially by 1 amino acid. Has bleomycin hydrolase activity, which can protect the cell from the toxic effects of bleomycin. Has homocysteine-thiolactonase activity, protecting the cell against homocysteine toxicity. Acts as a repressor in the GAL4 regulatory system, but this does not require either the peptidase or nucleic acid-binding activities.</text>
</comment>
<dbReference type="InterPro" id="IPR004134">
    <property type="entry name" value="Peptidase_C1B"/>
</dbReference>
<dbReference type="CDD" id="cd00585">
    <property type="entry name" value="Peptidase_C1B"/>
    <property type="match status" value="1"/>
</dbReference>
<keyword evidence="9" id="KW-0496">Mitochondrion</keyword>
<dbReference type="AlphaFoldDB" id="A0A9W8H3A2"/>
<comment type="caution">
    <text evidence="11">The sequence shown here is derived from an EMBL/GenBank/DDBJ whole genome shotgun (WGS) entry which is preliminary data.</text>
</comment>
<protein>
    <recommendedName>
        <fullName evidence="3 9">Cysteine proteinase 1, mitochondrial</fullName>
        <ecNumber evidence="2 9">3.4.22.40</ecNumber>
    </recommendedName>
</protein>
<comment type="catalytic activity">
    <reaction evidence="1 9">
        <text>Inactivates bleomycin B2 (a cytotoxic glycometallopeptide) by hydrolysis of a carboxyamide bond of beta-aminoalanine, but also shows general aminopeptidase activity. The specificity varies somewhat with source, but amino acid arylamides of Met, Leu and Ala are preferred.</text>
        <dbReference type="EC" id="3.4.22.40"/>
    </reaction>
</comment>
<evidence type="ECO:0000313" key="11">
    <source>
        <dbReference type="EMBL" id="KAJ2778058.1"/>
    </source>
</evidence>
<keyword evidence="9" id="KW-0963">Cytoplasm</keyword>
<feature type="active site" evidence="10">
    <location>
        <position position="360"/>
    </location>
</feature>
<feature type="active site" evidence="10">
    <location>
        <position position="68"/>
    </location>
</feature>
<comment type="subcellular location">
    <subcellularLocation>
        <location evidence="9">Mitochondrion</location>
    </subcellularLocation>
    <subcellularLocation>
        <location evidence="9">Cytoplasm</location>
    </subcellularLocation>
</comment>
<comment type="function">
    <text evidence="9">Has aminopeptidase activity, shortening substrate peptides sequentially by 1 amino acid. Has bleomycin hydrolase activity, which can protect the cell from the toxic effects of bleomycin. Has homocysteine-thiolactonase activity, protecting the cell against homocysteine toxicity.</text>
</comment>
<evidence type="ECO:0000256" key="8">
    <source>
        <dbReference type="ARBA" id="ARBA00026080"/>
    </source>
</evidence>
<evidence type="ECO:0000256" key="1">
    <source>
        <dbReference type="ARBA" id="ARBA00000423"/>
    </source>
</evidence>
<dbReference type="InterPro" id="IPR025660">
    <property type="entry name" value="Pept_his_AS"/>
</dbReference>
<dbReference type="Proteomes" id="UP001140217">
    <property type="component" value="Unassembled WGS sequence"/>
</dbReference>
<dbReference type="GO" id="GO:0043418">
    <property type="term" value="P:homocysteine catabolic process"/>
    <property type="evidence" value="ECO:0007669"/>
    <property type="project" value="TreeGrafter"/>
</dbReference>
<keyword evidence="6 9" id="KW-0788">Thiol protease</keyword>
<accession>A0A9W8H3A2</accession>
<evidence type="ECO:0000256" key="4">
    <source>
        <dbReference type="ARBA" id="ARBA00022670"/>
    </source>
</evidence>
<dbReference type="EC" id="3.4.22.40" evidence="2 9"/>
<gene>
    <name evidence="11" type="primary">LAP3_2</name>
    <name evidence="11" type="ORF">H4R18_004828</name>
</gene>
<feature type="active site" evidence="10">
    <location>
        <position position="381"/>
    </location>
</feature>
<dbReference type="InterPro" id="IPR000169">
    <property type="entry name" value="Pept_cys_AS"/>
</dbReference>
<dbReference type="GO" id="GO:0004197">
    <property type="term" value="F:cysteine-type endopeptidase activity"/>
    <property type="evidence" value="ECO:0007669"/>
    <property type="project" value="UniProtKB-EC"/>
</dbReference>
<proteinExistence type="inferred from homology"/>
<dbReference type="SUPFAM" id="SSF54001">
    <property type="entry name" value="Cysteine proteinases"/>
    <property type="match status" value="1"/>
</dbReference>
<evidence type="ECO:0000256" key="6">
    <source>
        <dbReference type="ARBA" id="ARBA00022807"/>
    </source>
</evidence>
<evidence type="ECO:0000256" key="7">
    <source>
        <dbReference type="ARBA" id="ARBA00025347"/>
    </source>
</evidence>
<evidence type="ECO:0000256" key="10">
    <source>
        <dbReference type="PIRSR" id="PIRSR005700-1"/>
    </source>
</evidence>
<evidence type="ECO:0000256" key="5">
    <source>
        <dbReference type="ARBA" id="ARBA00022801"/>
    </source>
</evidence>
<dbReference type="EMBL" id="JANBUL010000252">
    <property type="protein sequence ID" value="KAJ2778058.1"/>
    <property type="molecule type" value="Genomic_DNA"/>
</dbReference>
<dbReference type="GO" id="GO:0005739">
    <property type="term" value="C:mitochondrion"/>
    <property type="evidence" value="ECO:0007669"/>
    <property type="project" value="UniProtKB-SubCell"/>
</dbReference>
<name>A0A9W8H3A2_9FUNG</name>
<dbReference type="PANTHER" id="PTHR10363:SF2">
    <property type="entry name" value="BLEOMYCIN HYDROLASE"/>
    <property type="match status" value="1"/>
</dbReference>
<dbReference type="InterPro" id="IPR038765">
    <property type="entry name" value="Papain-like_cys_pep_sf"/>
</dbReference>
<dbReference type="Pfam" id="PF03051">
    <property type="entry name" value="Peptidase_C1_2"/>
    <property type="match status" value="1"/>
</dbReference>
<dbReference type="Gene3D" id="3.90.70.10">
    <property type="entry name" value="Cysteine proteinases"/>
    <property type="match status" value="1"/>
</dbReference>
<evidence type="ECO:0000256" key="2">
    <source>
        <dbReference type="ARBA" id="ARBA00012465"/>
    </source>
</evidence>